<dbReference type="GeneID" id="62231901"/>
<reference evidence="1 2" key="1">
    <citation type="journal article" date="2020" name="Genome Biol. Evol.">
        <title>Comparative genomics of Sclerotiniaceae.</title>
        <authorList>
            <person name="Valero Jimenez C.A."/>
            <person name="Steentjes M."/>
            <person name="Scholten O.E."/>
            <person name="Van Kan J.A.L."/>
        </authorList>
    </citation>
    <scope>NUCLEOTIDE SEQUENCE [LARGE SCALE GENOMIC DNA]</scope>
    <source>
        <strain evidence="1 2">B1</strain>
    </source>
</reference>
<evidence type="ECO:0000313" key="1">
    <source>
        <dbReference type="EMBL" id="KAF7929208.1"/>
    </source>
</evidence>
<protein>
    <submittedName>
        <fullName evidence="1">Uncharacterized protein</fullName>
    </submittedName>
</protein>
<dbReference type="EMBL" id="RCSX01000010">
    <property type="protein sequence ID" value="KAF7929208.1"/>
    <property type="molecule type" value="Genomic_DNA"/>
</dbReference>
<organism evidence="1 2">
    <name type="scientific">Botrytis deweyae</name>
    <dbReference type="NCBI Taxonomy" id="2478750"/>
    <lineage>
        <taxon>Eukaryota</taxon>
        <taxon>Fungi</taxon>
        <taxon>Dikarya</taxon>
        <taxon>Ascomycota</taxon>
        <taxon>Pezizomycotina</taxon>
        <taxon>Leotiomycetes</taxon>
        <taxon>Helotiales</taxon>
        <taxon>Sclerotiniaceae</taxon>
        <taxon>Botrytis</taxon>
    </lineage>
</organism>
<name>A0ABQ7INH3_9HELO</name>
<comment type="caution">
    <text evidence="1">The sequence shown here is derived from an EMBL/GenBank/DDBJ whole genome shotgun (WGS) entry which is preliminary data.</text>
</comment>
<proteinExistence type="predicted"/>
<sequence>MGTYKKHVQCSTTMIQLDLEKGLITKDVQPDISPTNRSSFMLVSEILYTPSPQFPEGINNRAMIITRKSEYWNESIAK</sequence>
<evidence type="ECO:0000313" key="2">
    <source>
        <dbReference type="Proteomes" id="UP000783213"/>
    </source>
</evidence>
<keyword evidence="2" id="KW-1185">Reference proteome</keyword>
<dbReference type="Proteomes" id="UP000783213">
    <property type="component" value="Unassembled WGS sequence"/>
</dbReference>
<accession>A0ABQ7INH3</accession>
<gene>
    <name evidence="1" type="ORF">EAE98_005127</name>
</gene>
<dbReference type="RefSeq" id="XP_038810590.1">
    <property type="nucleotide sequence ID" value="XM_038952748.1"/>
</dbReference>